<feature type="region of interest" description="Disordered" evidence="1">
    <location>
        <begin position="43"/>
        <end position="83"/>
    </location>
</feature>
<name>A0ABM6GVA3_9ACTN</name>
<evidence type="ECO:0008006" key="4">
    <source>
        <dbReference type="Google" id="ProtNLM"/>
    </source>
</evidence>
<dbReference type="EMBL" id="CP015588">
    <property type="protein sequence ID" value="APY87581.1"/>
    <property type="molecule type" value="Genomic_DNA"/>
</dbReference>
<dbReference type="Proteomes" id="UP000187191">
    <property type="component" value="Chromosome"/>
</dbReference>
<organism evidence="2 3">
    <name type="scientific">Streptomyces alfalfae</name>
    <dbReference type="NCBI Taxonomy" id="1642299"/>
    <lineage>
        <taxon>Bacteria</taxon>
        <taxon>Bacillati</taxon>
        <taxon>Actinomycetota</taxon>
        <taxon>Actinomycetes</taxon>
        <taxon>Kitasatosporales</taxon>
        <taxon>Streptomycetaceae</taxon>
        <taxon>Streptomyces</taxon>
    </lineage>
</organism>
<feature type="compositionally biased region" description="Acidic residues" evidence="1">
    <location>
        <begin position="69"/>
        <end position="81"/>
    </location>
</feature>
<evidence type="ECO:0000313" key="3">
    <source>
        <dbReference type="Proteomes" id="UP000187191"/>
    </source>
</evidence>
<protein>
    <recommendedName>
        <fullName evidence="4">DUF4913 domain-containing protein</fullName>
    </recommendedName>
</protein>
<evidence type="ECO:0000313" key="2">
    <source>
        <dbReference type="EMBL" id="APY87581.1"/>
    </source>
</evidence>
<evidence type="ECO:0000256" key="1">
    <source>
        <dbReference type="SAM" id="MobiDB-lite"/>
    </source>
</evidence>
<reference evidence="2 3" key="1">
    <citation type="submission" date="2016-05" db="EMBL/GenBank/DDBJ databases">
        <authorList>
            <person name="Gu J."/>
        </authorList>
    </citation>
    <scope>NUCLEOTIDE SEQUENCE [LARGE SCALE GENOMIC DNA]</scope>
    <source>
        <strain evidence="2 3">ACCC40021</strain>
    </source>
</reference>
<keyword evidence="3" id="KW-1185">Reference proteome</keyword>
<accession>A0ABM6GVA3</accession>
<sequence length="209" mass="23437">MSDSRPFGEDSGDDLPVERLMYEEIEDLKATVRRLEAQIQRLAGGTGDPLDPYPVGHEANDVSPGTSEPEAEPAEEEEEEPQYPPFILLLDSPVYDEELRALIEWVEGVLVPGYLGEASADARWCPQWMDHDTGVIPHLHALWLAWQELTDPAVCGYTGPSVWHRDHYRPTMTELRAPNGPFQGCTKGEHQVNHRLPGRVPSAWNHEPG</sequence>
<proteinExistence type="predicted"/>
<dbReference type="RefSeq" id="WP_076685497.1">
    <property type="nucleotide sequence ID" value="NZ_CP015588.1"/>
</dbReference>
<gene>
    <name evidence="2" type="ORF">A7J05_19310</name>
</gene>
<dbReference type="Pfam" id="PF16259">
    <property type="entry name" value="DUF4913"/>
    <property type="match status" value="1"/>
</dbReference>
<dbReference type="InterPro" id="IPR032584">
    <property type="entry name" value="DUF4913"/>
</dbReference>